<dbReference type="RefSeq" id="WP_054536689.1">
    <property type="nucleotide sequence ID" value="NZ_LGKP01000035.1"/>
</dbReference>
<evidence type="ECO:0000256" key="1">
    <source>
        <dbReference type="SAM" id="Phobius"/>
    </source>
</evidence>
<accession>A0A0P6XE82</accession>
<keyword evidence="1" id="KW-0472">Membrane</keyword>
<name>A0A0P6XE82_9CHLR</name>
<evidence type="ECO:0000259" key="2">
    <source>
        <dbReference type="Pfam" id="PF14258"/>
    </source>
</evidence>
<keyword evidence="1" id="KW-0812">Transmembrane</keyword>
<protein>
    <recommendedName>
        <fullName evidence="2">DUF4350 domain-containing protein</fullName>
    </recommendedName>
</protein>
<feature type="domain" description="DUF4350" evidence="2">
    <location>
        <begin position="38"/>
        <end position="216"/>
    </location>
</feature>
<dbReference type="Pfam" id="PF14258">
    <property type="entry name" value="DUF4350"/>
    <property type="match status" value="1"/>
</dbReference>
<dbReference type="InterPro" id="IPR025646">
    <property type="entry name" value="DUF4350"/>
</dbReference>
<feature type="transmembrane region" description="Helical" evidence="1">
    <location>
        <begin position="7"/>
        <end position="25"/>
    </location>
</feature>
<gene>
    <name evidence="3" type="ORF">SE18_22400</name>
</gene>
<dbReference type="OrthoDB" id="142959at2"/>
<evidence type="ECO:0000313" key="3">
    <source>
        <dbReference type="EMBL" id="KPL81398.1"/>
    </source>
</evidence>
<reference evidence="3 4" key="1">
    <citation type="submission" date="2015-07" db="EMBL/GenBank/DDBJ databases">
        <title>Whole genome sequence of Herpetosiphon geysericola DSM 7119.</title>
        <authorList>
            <person name="Hemp J."/>
            <person name="Ward L.M."/>
            <person name="Pace L.A."/>
            <person name="Fischer W.W."/>
        </authorList>
    </citation>
    <scope>NUCLEOTIDE SEQUENCE [LARGE SCALE GENOMIC DNA]</scope>
    <source>
        <strain evidence="3 4">DSM 7119</strain>
    </source>
</reference>
<dbReference type="Proteomes" id="UP000050277">
    <property type="component" value="Unassembled WGS sequence"/>
</dbReference>
<keyword evidence="1" id="KW-1133">Transmembrane helix</keyword>
<keyword evidence="4" id="KW-1185">Reference proteome</keyword>
<dbReference type="AlphaFoldDB" id="A0A0P6XE82"/>
<dbReference type="STRING" id="70996.SE18_22400"/>
<proteinExistence type="predicted"/>
<organism evidence="3 4">
    <name type="scientific">Herpetosiphon geysericola</name>
    <dbReference type="NCBI Taxonomy" id="70996"/>
    <lineage>
        <taxon>Bacteria</taxon>
        <taxon>Bacillati</taxon>
        <taxon>Chloroflexota</taxon>
        <taxon>Chloroflexia</taxon>
        <taxon>Herpetosiphonales</taxon>
        <taxon>Herpetosiphonaceae</taxon>
        <taxon>Herpetosiphon</taxon>
    </lineage>
</organism>
<comment type="caution">
    <text evidence="3">The sequence shown here is derived from an EMBL/GenBank/DDBJ whole genome shotgun (WGS) entry which is preliminary data.</text>
</comment>
<dbReference type="EMBL" id="LGKP01000035">
    <property type="protein sequence ID" value="KPL81398.1"/>
    <property type="molecule type" value="Genomic_DNA"/>
</dbReference>
<sequence>MSSKIKTTVIVVGIIALVLFLFNSLDLQINNSEAGSIYNESALGAAALPLWFDKIGYQTESYEYRRFDDLDQEINVMISLPSERFDGWQVAEVDAVLRWVEETGATLIIVDDQQNGIFTRLDLTVKAVEGFDPVSTQKPSHGLINPEVTSFDQYQTLAYFERKSPNSQVIVGTEQQPTLLGISRGSGMIYASTNGMLFTNIGLFSESNARLILNLVNRTPAGGTIAFDEVHHGRALPPKAAPVPAKPYSPLVAAMLYSAIVVGLWALFSGRRFGQVVPSKIDLMQRNSSEYVQSMANLFQRGRQAEHMQTHYKTYLKRRIAKPYGINPKLDDQQFIYEVQRYSETIDRNHLAHLLNQLSQPNPSEATILALVSDIDRFIQIWEQQGRV</sequence>
<evidence type="ECO:0000313" key="4">
    <source>
        <dbReference type="Proteomes" id="UP000050277"/>
    </source>
</evidence>